<sequence>METTPSGLLPHLWKSTLVSGVLALALGVLILVWPGRTILAAAVLFGIYLVITGVAQLIFAFSLPIVSAGGRVLLFLSGTASVILAVLCFRHFNADEEALAVLLLAIWIAVGFIFRGVATTVAAISDPALPGRGWQIVMGVVSLLAGLVTLAAPFTSLWILALVVGSWLIVIGIVEIITALRVRAASRRIDAAVSGR</sequence>
<proteinExistence type="predicted"/>
<dbReference type="EMBL" id="RRZR01000002">
    <property type="protein sequence ID" value="RRR48260.1"/>
    <property type="molecule type" value="Genomic_DNA"/>
</dbReference>
<name>A0ACD2ET10_9MYCO</name>
<evidence type="ECO:0000313" key="1">
    <source>
        <dbReference type="EMBL" id="RRR48260.1"/>
    </source>
</evidence>
<comment type="caution">
    <text evidence="1">The sequence shown here is derived from an EMBL/GenBank/DDBJ whole genome shotgun (WGS) entry which is preliminary data.</text>
</comment>
<organism evidence="1 2">
    <name type="scientific">Mycolicibacter terrae</name>
    <dbReference type="NCBI Taxonomy" id="1788"/>
    <lineage>
        <taxon>Bacteria</taxon>
        <taxon>Bacillati</taxon>
        <taxon>Actinomycetota</taxon>
        <taxon>Actinomycetes</taxon>
        <taxon>Mycobacteriales</taxon>
        <taxon>Mycobacteriaceae</taxon>
        <taxon>Mycolicibacter</taxon>
    </lineage>
</organism>
<protein>
    <submittedName>
        <fullName evidence="1">HdeD family acid-resistance protein</fullName>
    </submittedName>
</protein>
<gene>
    <name evidence="1" type="ORF">EHH44_02600</name>
</gene>
<accession>A0ACD2ET10</accession>
<reference evidence="1" key="1">
    <citation type="submission" date="2018-11" db="EMBL/GenBank/DDBJ databases">
        <authorList>
            <person name="Sattar A."/>
            <person name="Zunita Z."/>
            <person name="Jalila A."/>
            <person name="Saleha A.A."/>
        </authorList>
    </citation>
    <scope>NUCLEOTIDE SEQUENCE</scope>
    <source>
        <strain evidence="1">F12-74</strain>
    </source>
</reference>
<dbReference type="Proteomes" id="UP000268891">
    <property type="component" value="Unassembled WGS sequence"/>
</dbReference>
<keyword evidence="2" id="KW-1185">Reference proteome</keyword>
<evidence type="ECO:0000313" key="2">
    <source>
        <dbReference type="Proteomes" id="UP000268891"/>
    </source>
</evidence>